<dbReference type="AlphaFoldDB" id="A0A451A2M4"/>
<accession>A0A451A2M4</accession>
<evidence type="ECO:0000313" key="2">
    <source>
        <dbReference type="EMBL" id="VFK60286.1"/>
    </source>
</evidence>
<sequence length="179" mass="20598">MEAVAADMGPAYIKAVRENFPEAALVFRLLPYHQALQRKTNRTASCDSKRGRNLGKKVLEGTRWLLMKTSFRLVLEKDEHTRLQEALQFNQPLATAYYMGVEMLKRFANTLAAFRPGIFAYYDFDRISTGPLEGANNKIKTLQKMAYGFRDLEFLELKIKGLHETKYALVERTEKISIL</sequence>
<name>A0A451A2M4_9GAMM</name>
<dbReference type="EMBL" id="CAADFW010000044">
    <property type="protein sequence ID" value="VFK60286.1"/>
    <property type="molecule type" value="Genomic_DNA"/>
</dbReference>
<proteinExistence type="predicted"/>
<gene>
    <name evidence="2" type="ORF">BECKTC1821F_GA0114240_10443</name>
</gene>
<feature type="domain" description="Transposase IS204/IS1001/IS1096/IS1165 DDE" evidence="1">
    <location>
        <begin position="100"/>
        <end position="159"/>
    </location>
</feature>
<dbReference type="InterPro" id="IPR002560">
    <property type="entry name" value="Transposase_DDE"/>
</dbReference>
<evidence type="ECO:0000259" key="1">
    <source>
        <dbReference type="Pfam" id="PF01610"/>
    </source>
</evidence>
<reference evidence="2" key="1">
    <citation type="submission" date="2019-02" db="EMBL/GenBank/DDBJ databases">
        <authorList>
            <person name="Gruber-Vodicka R. H."/>
            <person name="Seah K. B. B."/>
        </authorList>
    </citation>
    <scope>NUCLEOTIDE SEQUENCE</scope>
    <source>
        <strain evidence="2">BECK_BZ126</strain>
    </source>
</reference>
<protein>
    <submittedName>
        <fullName evidence="2">Transposase</fullName>
    </submittedName>
</protein>
<feature type="domain" description="Transposase IS204/IS1001/IS1096/IS1165 DDE" evidence="1">
    <location>
        <begin position="2"/>
        <end position="99"/>
    </location>
</feature>
<dbReference type="Pfam" id="PF01610">
    <property type="entry name" value="DDE_Tnp_ISL3"/>
    <property type="match status" value="2"/>
</dbReference>
<organism evidence="2">
    <name type="scientific">Candidatus Kentrum sp. TC</name>
    <dbReference type="NCBI Taxonomy" id="2126339"/>
    <lineage>
        <taxon>Bacteria</taxon>
        <taxon>Pseudomonadati</taxon>
        <taxon>Pseudomonadota</taxon>
        <taxon>Gammaproteobacteria</taxon>
        <taxon>Candidatus Kentrum</taxon>
    </lineage>
</organism>